<sequence>MQKKIATGKIYLGGSFNREIDHERVERAKEILAENPTIAKVHFPFDYDFVDPEEKNPEIGGQRSMTWRVGTFQNDLNGINSATCGVFLYDMDVLDDGCAFEIGFMRANHKPVVLVPFTEHPERPKKMNLMIAQGVTAIIDGNTELEKLAEYDFNWMPYIPVTGYGIY</sequence>
<dbReference type="Proteomes" id="UP000051311">
    <property type="component" value="Unassembled WGS sequence"/>
</dbReference>
<dbReference type="eggNOG" id="COG3613">
    <property type="taxonomic scope" value="Bacteria"/>
</dbReference>
<dbReference type="Gene3D" id="3.40.50.450">
    <property type="match status" value="1"/>
</dbReference>
<dbReference type="PATRIC" id="fig|1423748.3.peg.93"/>
<dbReference type="STRING" id="1423748.FC37_GL000087"/>
<organism evidence="1 2">
    <name type="scientific">Lactobacillus gallinarum DSM 10532 = JCM 2011</name>
    <dbReference type="NCBI Taxonomy" id="1423748"/>
    <lineage>
        <taxon>Bacteria</taxon>
        <taxon>Bacillati</taxon>
        <taxon>Bacillota</taxon>
        <taxon>Bacilli</taxon>
        <taxon>Lactobacillales</taxon>
        <taxon>Lactobacillaceae</taxon>
        <taxon>Lactobacillus</taxon>
    </lineage>
</organism>
<name>A0A0R1NIR3_9LACO</name>
<protein>
    <recommendedName>
        <fullName evidence="3">Nucleoside deoxyribosyltransferase</fullName>
    </recommendedName>
</protein>
<comment type="caution">
    <text evidence="1">The sequence shown here is derived from an EMBL/GenBank/DDBJ whole genome shotgun (WGS) entry which is preliminary data.</text>
</comment>
<dbReference type="InterPro" id="IPR007710">
    <property type="entry name" value="Nucleoside_deoxyribTrfase"/>
</dbReference>
<reference evidence="1 2" key="1">
    <citation type="journal article" date="2015" name="Genome Announc.">
        <title>Expanding the biotechnology potential of lactobacilli through comparative genomics of 213 strains and associated genera.</title>
        <authorList>
            <person name="Sun Z."/>
            <person name="Harris H.M."/>
            <person name="McCann A."/>
            <person name="Guo C."/>
            <person name="Argimon S."/>
            <person name="Zhang W."/>
            <person name="Yang X."/>
            <person name="Jeffery I.B."/>
            <person name="Cooney J.C."/>
            <person name="Kagawa T.F."/>
            <person name="Liu W."/>
            <person name="Song Y."/>
            <person name="Salvetti E."/>
            <person name="Wrobel A."/>
            <person name="Rasinkangas P."/>
            <person name="Parkhill J."/>
            <person name="Rea M.C."/>
            <person name="O'Sullivan O."/>
            <person name="Ritari J."/>
            <person name="Douillard F.P."/>
            <person name="Paul Ross R."/>
            <person name="Yang R."/>
            <person name="Briner A.E."/>
            <person name="Felis G.E."/>
            <person name="de Vos W.M."/>
            <person name="Barrangou R."/>
            <person name="Klaenhammer T.R."/>
            <person name="Caufield P.W."/>
            <person name="Cui Y."/>
            <person name="Zhang H."/>
            <person name="O'Toole P.W."/>
        </authorList>
    </citation>
    <scope>NUCLEOTIDE SEQUENCE [LARGE SCALE GENOMIC DNA]</scope>
    <source>
        <strain evidence="1 2">DSM 10532</strain>
    </source>
</reference>
<evidence type="ECO:0008006" key="3">
    <source>
        <dbReference type="Google" id="ProtNLM"/>
    </source>
</evidence>
<accession>A0A0R1NIR3</accession>
<proteinExistence type="predicted"/>
<dbReference type="Pfam" id="PF05014">
    <property type="entry name" value="Nuc_deoxyrib_tr"/>
    <property type="match status" value="1"/>
</dbReference>
<dbReference type="SUPFAM" id="SSF52309">
    <property type="entry name" value="N-(deoxy)ribosyltransferase-like"/>
    <property type="match status" value="1"/>
</dbReference>
<dbReference type="AlphaFoldDB" id="A0A0R1NIR3"/>
<evidence type="ECO:0000313" key="2">
    <source>
        <dbReference type="Proteomes" id="UP000051311"/>
    </source>
</evidence>
<dbReference type="RefSeq" id="WP_025006232.1">
    <property type="nucleotide sequence ID" value="NZ_AZEL01000063.1"/>
</dbReference>
<evidence type="ECO:0000313" key="1">
    <source>
        <dbReference type="EMBL" id="KRL20391.1"/>
    </source>
</evidence>
<gene>
    <name evidence="1" type="ORF">FC37_GL000087</name>
</gene>
<dbReference type="OrthoDB" id="397706at2"/>
<dbReference type="EMBL" id="AZEL01000063">
    <property type="protein sequence ID" value="KRL20391.1"/>
    <property type="molecule type" value="Genomic_DNA"/>
</dbReference>